<keyword evidence="2" id="KW-0472">Membrane</keyword>
<keyword evidence="2" id="KW-0812">Transmembrane</keyword>
<feature type="compositionally biased region" description="Low complexity" evidence="1">
    <location>
        <begin position="133"/>
        <end position="154"/>
    </location>
</feature>
<dbReference type="RefSeq" id="WP_051802332.1">
    <property type="nucleotide sequence ID" value="NZ_AP023354.1"/>
</dbReference>
<keyword evidence="4" id="KW-1185">Reference proteome</keyword>
<keyword evidence="2" id="KW-1133">Transmembrane helix</keyword>
<feature type="compositionally biased region" description="Basic residues" evidence="1">
    <location>
        <begin position="10"/>
        <end position="20"/>
    </location>
</feature>
<organism evidence="3 4">
    <name type="scientific">Actinocatenispora sera</name>
    <dbReference type="NCBI Taxonomy" id="390989"/>
    <lineage>
        <taxon>Bacteria</taxon>
        <taxon>Bacillati</taxon>
        <taxon>Actinomycetota</taxon>
        <taxon>Actinomycetes</taxon>
        <taxon>Micromonosporales</taxon>
        <taxon>Micromonosporaceae</taxon>
        <taxon>Actinocatenispora</taxon>
    </lineage>
</organism>
<dbReference type="AlphaFoldDB" id="A0A810KXH4"/>
<evidence type="ECO:0000256" key="1">
    <source>
        <dbReference type="SAM" id="MobiDB-lite"/>
    </source>
</evidence>
<dbReference type="Proteomes" id="UP000680750">
    <property type="component" value="Chromosome"/>
</dbReference>
<evidence type="ECO:0000256" key="2">
    <source>
        <dbReference type="SAM" id="Phobius"/>
    </source>
</evidence>
<name>A0A810KXH4_9ACTN</name>
<feature type="region of interest" description="Disordered" evidence="1">
    <location>
        <begin position="1"/>
        <end position="25"/>
    </location>
</feature>
<feature type="transmembrane region" description="Helical" evidence="2">
    <location>
        <begin position="210"/>
        <end position="231"/>
    </location>
</feature>
<evidence type="ECO:0000313" key="3">
    <source>
        <dbReference type="EMBL" id="BCJ27930.1"/>
    </source>
</evidence>
<evidence type="ECO:0000313" key="4">
    <source>
        <dbReference type="Proteomes" id="UP000680750"/>
    </source>
</evidence>
<reference evidence="3" key="1">
    <citation type="submission" date="2020-08" db="EMBL/GenBank/DDBJ databases">
        <title>Whole genome shotgun sequence of Actinocatenispora sera NBRC 101916.</title>
        <authorList>
            <person name="Komaki H."/>
            <person name="Tamura T."/>
        </authorList>
    </citation>
    <scope>NUCLEOTIDE SEQUENCE</scope>
    <source>
        <strain evidence="3">NBRC 101916</strain>
    </source>
</reference>
<proteinExistence type="predicted"/>
<protein>
    <submittedName>
        <fullName evidence="3">ABC transporter permease</fullName>
    </submittedName>
</protein>
<dbReference type="KEGG" id="aser:Asera_20380"/>
<accession>A0A810KXH4</accession>
<feature type="transmembrane region" description="Helical" evidence="2">
    <location>
        <begin position="243"/>
        <end position="262"/>
    </location>
</feature>
<feature type="region of interest" description="Disordered" evidence="1">
    <location>
        <begin position="73"/>
        <end position="158"/>
    </location>
</feature>
<sequence length="299" mass="31290">MSTATTEPRRQRRPKPRSAYRRSLPELIEQARAIVTDRDGEVPSQNELTKLLHIGSAKARQVHAALLRPELHIVPGTGTGTGDEPAPDAPADEPDTTEPGTADVPAPEPDDTGADTAPEPTPTDPPAADGDEAAPQVATDTAPEPATEPAVPADEPVREHRKVSVLPVMALTLPALVAVWSGWVSLGAMAGFGVVHPLPGIVDRLTLNTAITLPIGVEVYAAYALYVWLTVGIPARARKFAKVSAIASLITGAAGQVTYHLLSAAHFTHAPWPVTMLVACLPVAVLGMGAALAHLVRSE</sequence>
<feature type="transmembrane region" description="Helical" evidence="2">
    <location>
        <begin position="274"/>
        <end position="296"/>
    </location>
</feature>
<dbReference type="EMBL" id="AP023354">
    <property type="protein sequence ID" value="BCJ27930.1"/>
    <property type="molecule type" value="Genomic_DNA"/>
</dbReference>
<dbReference type="OrthoDB" id="3685088at2"/>
<feature type="transmembrane region" description="Helical" evidence="2">
    <location>
        <begin position="168"/>
        <end position="190"/>
    </location>
</feature>
<gene>
    <name evidence="3" type="ORF">Asera_20380</name>
</gene>